<evidence type="ECO:0000313" key="8">
    <source>
        <dbReference type="EMBL" id="BFO72067.1"/>
    </source>
</evidence>
<keyword evidence="4" id="KW-0472">Membrane</keyword>
<evidence type="ECO:0000259" key="6">
    <source>
        <dbReference type="Pfam" id="PF07980"/>
    </source>
</evidence>
<dbReference type="CDD" id="cd08977">
    <property type="entry name" value="SusD"/>
    <property type="match status" value="1"/>
</dbReference>
<accession>A0AB33J1L2</accession>
<evidence type="ECO:0000256" key="1">
    <source>
        <dbReference type="ARBA" id="ARBA00004442"/>
    </source>
</evidence>
<protein>
    <submittedName>
        <fullName evidence="8">RagB/SusD family nutrient uptake outer membrane protein</fullName>
    </submittedName>
</protein>
<name>A0AB33J1L2_9BACT</name>
<dbReference type="InterPro" id="IPR012944">
    <property type="entry name" value="SusD_RagB_dom"/>
</dbReference>
<dbReference type="InterPro" id="IPR033985">
    <property type="entry name" value="SusD-like_N"/>
</dbReference>
<dbReference type="SUPFAM" id="SSF48452">
    <property type="entry name" value="TPR-like"/>
    <property type="match status" value="1"/>
</dbReference>
<evidence type="ECO:0000256" key="4">
    <source>
        <dbReference type="ARBA" id="ARBA00023136"/>
    </source>
</evidence>
<dbReference type="EMBL" id="AP035785">
    <property type="protein sequence ID" value="BFO72067.1"/>
    <property type="molecule type" value="Genomic_DNA"/>
</dbReference>
<proteinExistence type="inferred from homology"/>
<organism evidence="8">
    <name type="scientific">Prevotella sp. GTC17253</name>
    <dbReference type="NCBI Taxonomy" id="3236793"/>
    <lineage>
        <taxon>Bacteria</taxon>
        <taxon>Pseudomonadati</taxon>
        <taxon>Bacteroidota</taxon>
        <taxon>Bacteroidia</taxon>
        <taxon>Bacteroidales</taxon>
        <taxon>Prevotellaceae</taxon>
        <taxon>Prevotella</taxon>
    </lineage>
</organism>
<sequence>MKDFKTYITIALMGLSTTSCESFLDTAPQDALSPSTFWKSEKDVKSAVTACYSAWYNPHTGSSDIFFSDCTSDIGYNHTGSSNYKYVGNGSLSQAKTIKYYDYSTIRICTTFLENVESLTFLDETTKKDYMAQARTIRAWRYFQMNFWYGGVPLITKFAETATEAQVARNTEAEVKEYVYKELDAAIPDLAKKPAERGRIARGTALAIKMRASLYWGDYAQALDAANKIKELGIYSLDSDYLKMFSMSGQDSKEIICAMQHVATTYEFGNAIRLFNNQDGGWASFVPTQNLIDMFEMANGKSITEKGSGYDPVHPFANRDPRLYKTVVYPGMDWMGSNGKTRVFNTLDKNIDGKKNADYYDAANNSSKSGMIWAKYTTPLSQYSPALDNEGLCPIVFRYAEVLLTIAEADVELNKNLTEALDIIDMLRKRGGQIPVDRARYNTQDAIRELVRRERCIELAGEGLRRADIVRWKDKSGKMVAETVLNGTLYHMIGTIDYKETDPTRRAIITLPTSSNQTARKLEDRVFKPFQRYLPIPQAELDRNSQLVQNEGYK</sequence>
<evidence type="ECO:0000256" key="3">
    <source>
        <dbReference type="ARBA" id="ARBA00022729"/>
    </source>
</evidence>
<keyword evidence="5" id="KW-0998">Cell outer membrane</keyword>
<reference evidence="8" key="1">
    <citation type="submission" date="2024-07" db="EMBL/GenBank/DDBJ databases">
        <title>Complete genome sequence of Prevotella sp. YM-2024 GTC17253.</title>
        <authorList>
            <person name="Hayashi M."/>
            <person name="Muto Y."/>
            <person name="Tanaka K."/>
            <person name="Niwa H."/>
        </authorList>
    </citation>
    <scope>NUCLEOTIDE SEQUENCE</scope>
    <source>
        <strain evidence="8">GTC17253</strain>
    </source>
</reference>
<comment type="subcellular location">
    <subcellularLocation>
        <location evidence="1">Cell outer membrane</location>
    </subcellularLocation>
</comment>
<evidence type="ECO:0000259" key="7">
    <source>
        <dbReference type="Pfam" id="PF14322"/>
    </source>
</evidence>
<dbReference type="InterPro" id="IPR011990">
    <property type="entry name" value="TPR-like_helical_dom_sf"/>
</dbReference>
<keyword evidence="3" id="KW-0732">Signal</keyword>
<dbReference type="Pfam" id="PF07980">
    <property type="entry name" value="SusD_RagB"/>
    <property type="match status" value="1"/>
</dbReference>
<feature type="domain" description="RagB/SusD" evidence="6">
    <location>
        <begin position="275"/>
        <end position="553"/>
    </location>
</feature>
<evidence type="ECO:0000256" key="5">
    <source>
        <dbReference type="ARBA" id="ARBA00023237"/>
    </source>
</evidence>
<dbReference type="GO" id="GO:0009279">
    <property type="term" value="C:cell outer membrane"/>
    <property type="evidence" value="ECO:0007669"/>
    <property type="project" value="UniProtKB-SubCell"/>
</dbReference>
<comment type="similarity">
    <text evidence="2">Belongs to the SusD family.</text>
</comment>
<dbReference type="AlphaFoldDB" id="A0AB33J1L2"/>
<dbReference type="Pfam" id="PF14322">
    <property type="entry name" value="SusD-like_3"/>
    <property type="match status" value="1"/>
</dbReference>
<gene>
    <name evidence="8" type="ORF">GTC17253_20330</name>
</gene>
<dbReference type="PROSITE" id="PS51257">
    <property type="entry name" value="PROKAR_LIPOPROTEIN"/>
    <property type="match status" value="1"/>
</dbReference>
<dbReference type="Gene3D" id="1.25.40.390">
    <property type="match status" value="1"/>
</dbReference>
<feature type="domain" description="SusD-like N-terminal" evidence="7">
    <location>
        <begin position="23"/>
        <end position="194"/>
    </location>
</feature>
<evidence type="ECO:0000256" key="2">
    <source>
        <dbReference type="ARBA" id="ARBA00006275"/>
    </source>
</evidence>